<dbReference type="InterPro" id="IPR036412">
    <property type="entry name" value="HAD-like_sf"/>
</dbReference>
<evidence type="ECO:0000313" key="3">
    <source>
        <dbReference type="Proteomes" id="UP001633002"/>
    </source>
</evidence>
<dbReference type="EMBL" id="JBJQOH010000003">
    <property type="protein sequence ID" value="KAL3693372.1"/>
    <property type="molecule type" value="Genomic_DNA"/>
</dbReference>
<gene>
    <name evidence="2" type="ORF">R1sor_007023</name>
</gene>
<proteinExistence type="predicted"/>
<dbReference type="AlphaFoldDB" id="A0ABD3HSS1"/>
<reference evidence="2 3" key="1">
    <citation type="submission" date="2024-09" db="EMBL/GenBank/DDBJ databases">
        <title>Chromosome-scale assembly of Riccia sorocarpa.</title>
        <authorList>
            <person name="Paukszto L."/>
        </authorList>
    </citation>
    <scope>NUCLEOTIDE SEQUENCE [LARGE SCALE GENOMIC DNA]</scope>
    <source>
        <strain evidence="2">LP-2024</strain>
        <tissue evidence="2">Aerial parts of the thallus</tissue>
    </source>
</reference>
<name>A0ABD3HSS1_9MARC</name>
<dbReference type="InterPro" id="IPR023214">
    <property type="entry name" value="HAD_sf"/>
</dbReference>
<dbReference type="Gene3D" id="3.40.50.1000">
    <property type="entry name" value="HAD superfamily/HAD-like"/>
    <property type="match status" value="1"/>
</dbReference>
<organism evidence="2 3">
    <name type="scientific">Riccia sorocarpa</name>
    <dbReference type="NCBI Taxonomy" id="122646"/>
    <lineage>
        <taxon>Eukaryota</taxon>
        <taxon>Viridiplantae</taxon>
        <taxon>Streptophyta</taxon>
        <taxon>Embryophyta</taxon>
        <taxon>Marchantiophyta</taxon>
        <taxon>Marchantiopsida</taxon>
        <taxon>Marchantiidae</taxon>
        <taxon>Marchantiales</taxon>
        <taxon>Ricciaceae</taxon>
        <taxon>Riccia</taxon>
    </lineage>
</organism>
<dbReference type="InterPro" id="IPR004274">
    <property type="entry name" value="FCP1_dom"/>
</dbReference>
<evidence type="ECO:0000259" key="1">
    <source>
        <dbReference type="PROSITE" id="PS50969"/>
    </source>
</evidence>
<keyword evidence="3" id="KW-1185">Reference proteome</keyword>
<dbReference type="Pfam" id="PF03031">
    <property type="entry name" value="NIF"/>
    <property type="match status" value="1"/>
</dbReference>
<protein>
    <recommendedName>
        <fullName evidence="1">FCP1 homology domain-containing protein</fullName>
    </recommendedName>
</protein>
<feature type="domain" description="FCP1 homology" evidence="1">
    <location>
        <begin position="221"/>
        <end position="383"/>
    </location>
</feature>
<dbReference type="SMART" id="SM00577">
    <property type="entry name" value="CPDc"/>
    <property type="match status" value="1"/>
</dbReference>
<evidence type="ECO:0000313" key="2">
    <source>
        <dbReference type="EMBL" id="KAL3693372.1"/>
    </source>
</evidence>
<sequence length="383" mass="43808">MKDARVVIECGCYEGPRLHREVEFNFPCWQLVYALISLGSQDYQPSLKDNVQMRPFSMKYQPKGAGENFVEEKGTTAIQTNIKIKAPLWGFVAMASPDGSAHVHPVCKRRGFCNKMLINFSSEGSTVLDFFSEGVFVREALMLQRDVIYFVNSKEEAEFVGKYGKSLVSYSERNEKASFVFDEVFTTNALERLGPLALIQMSVCPAPDFLQMDNPLVKPSDLLPRKLLILDVEGLLLYAEGFMDRTSKIAAGDVIGAKKVIRRNGVQEFITRCFEMFDIALWTCSDRNLLYDYTYYLFSGEQYGKFLFMWDQGKALDTNERWTRNHREIRLLLKPLKTTWETLPDFNARNTLLVDVNPYRASANPEDTGIFLCHIPVHILISI</sequence>
<comment type="caution">
    <text evidence="2">The sequence shown here is derived from an EMBL/GenBank/DDBJ whole genome shotgun (WGS) entry which is preliminary data.</text>
</comment>
<dbReference type="SUPFAM" id="SSF56784">
    <property type="entry name" value="HAD-like"/>
    <property type="match status" value="1"/>
</dbReference>
<accession>A0ABD3HSS1</accession>
<dbReference type="Proteomes" id="UP001633002">
    <property type="component" value="Unassembled WGS sequence"/>
</dbReference>
<dbReference type="PROSITE" id="PS50969">
    <property type="entry name" value="FCP1"/>
    <property type="match status" value="1"/>
</dbReference>